<evidence type="ECO:0000259" key="1">
    <source>
        <dbReference type="Pfam" id="PF26078"/>
    </source>
</evidence>
<reference evidence="2 3" key="1">
    <citation type="journal article" date="2012" name="Int. J. Syst. Evol. Microbiol.">
        <title>Shewanella dokdonensis sp. nov., isolated from seawater.</title>
        <authorList>
            <person name="Sung H.R."/>
            <person name="Yoon J.H."/>
            <person name="Ghim S.Y."/>
        </authorList>
    </citation>
    <scope>NUCLEOTIDE SEQUENCE [LARGE SCALE GENOMIC DNA]</scope>
    <source>
        <strain evidence="2 3">DSM 23626</strain>
    </source>
</reference>
<dbReference type="InterPro" id="IPR058531">
    <property type="entry name" value="Baseplate_J_M"/>
</dbReference>
<accession>A0ABX8DBS6</accession>
<protein>
    <submittedName>
        <fullName evidence="2">Baseplate J/gp47 family protein</fullName>
    </submittedName>
</protein>
<dbReference type="EMBL" id="CP074572">
    <property type="protein sequence ID" value="QVK22196.1"/>
    <property type="molecule type" value="Genomic_DNA"/>
</dbReference>
<proteinExistence type="predicted"/>
<dbReference type="Pfam" id="PF26078">
    <property type="entry name" value="Baseplate_J_M"/>
    <property type="match status" value="1"/>
</dbReference>
<dbReference type="InterPro" id="IPR014507">
    <property type="entry name" value="Baseplate_assembly_J_pred"/>
</dbReference>
<dbReference type="Proteomes" id="UP000676428">
    <property type="component" value="Chromosome"/>
</dbReference>
<name>A0ABX8DBS6_9GAMM</name>
<sequence length="270" mass="28910">MLLRQRVNEAAKAVMLAYALDADLDNLAALLGVKRLVIDAGDPTAATPIPPTYEEDEPFRQRILLSLDGLSVAGPARAYIYHALSADGRVLDASVESPQFTTYTLPEALAAQLPSNVMVLQCTYDAGLPHPRPGDVAVTVLSREGNGEPSSELVDTVNTRLSGEDLRPLTDNVYTRSATIVNYRVDAQLYTFAGPDPTVVVSSAITAVKAYINDNRRLGRSVTLSGLYAALHVGGVQRVELRSPTADVHCSINQAAFCDDIQVVYGGIAQ</sequence>
<dbReference type="PANTHER" id="PTHR35862:SF1">
    <property type="entry name" value="FELS-2 PROPHAGE PROTEIN"/>
    <property type="match status" value="1"/>
</dbReference>
<evidence type="ECO:0000313" key="3">
    <source>
        <dbReference type="Proteomes" id="UP000676428"/>
    </source>
</evidence>
<organism evidence="2 3">
    <name type="scientific">Shewanella dokdonensis</name>
    <dbReference type="NCBI Taxonomy" id="712036"/>
    <lineage>
        <taxon>Bacteria</taxon>
        <taxon>Pseudomonadati</taxon>
        <taxon>Pseudomonadota</taxon>
        <taxon>Gammaproteobacteria</taxon>
        <taxon>Alteromonadales</taxon>
        <taxon>Shewanellaceae</taxon>
        <taxon>Shewanella</taxon>
    </lineage>
</organism>
<evidence type="ECO:0000313" key="2">
    <source>
        <dbReference type="EMBL" id="QVK22196.1"/>
    </source>
</evidence>
<dbReference type="InterPro" id="IPR052726">
    <property type="entry name" value="Phage_Baseplate_Hub"/>
</dbReference>
<dbReference type="PANTHER" id="PTHR35862">
    <property type="entry name" value="FELS-2 PROPHAGE PROTEIN"/>
    <property type="match status" value="1"/>
</dbReference>
<feature type="domain" description="Baseplate J-like central" evidence="1">
    <location>
        <begin position="72"/>
        <end position="175"/>
    </location>
</feature>
<keyword evidence="3" id="KW-1185">Reference proteome</keyword>
<dbReference type="PIRSF" id="PIRSF020481">
    <property type="entry name" value="BAP"/>
    <property type="match status" value="1"/>
</dbReference>
<gene>
    <name evidence="2" type="ORF">KHX94_12220</name>
</gene>